<feature type="binding site" evidence="7">
    <location>
        <position position="286"/>
    </location>
    <ligand>
        <name>(3R)-3-methyl-D-ornithine</name>
        <dbReference type="ChEBI" id="CHEBI:64642"/>
    </ligand>
</feature>
<name>A0A060R967_9BACT</name>
<dbReference type="SFLD" id="SFLDS00029">
    <property type="entry name" value="Radical_SAM"/>
    <property type="match status" value="1"/>
</dbReference>
<keyword evidence="10" id="KW-1185">Reference proteome</keyword>
<evidence type="ECO:0000256" key="4">
    <source>
        <dbReference type="ARBA" id="ARBA00023004"/>
    </source>
</evidence>
<dbReference type="CDD" id="cd01335">
    <property type="entry name" value="Radical_SAM"/>
    <property type="match status" value="1"/>
</dbReference>
<dbReference type="InterPro" id="IPR058240">
    <property type="entry name" value="rSAM_sf"/>
</dbReference>
<keyword evidence="2 6" id="KW-0949">S-adenosyl-L-methionine</keyword>
<dbReference type="Pfam" id="PF19288">
    <property type="entry name" value="CofH_C"/>
    <property type="match status" value="1"/>
</dbReference>
<dbReference type="InterPro" id="IPR007197">
    <property type="entry name" value="rSAM"/>
</dbReference>
<dbReference type="SFLD" id="SFLDG01064">
    <property type="entry name" value="F420__menaquinone_cofactor_bio"/>
    <property type="match status" value="1"/>
</dbReference>
<evidence type="ECO:0000256" key="1">
    <source>
        <dbReference type="ARBA" id="ARBA00022485"/>
    </source>
</evidence>
<dbReference type="InterPro" id="IPR034405">
    <property type="entry name" value="F420"/>
</dbReference>
<dbReference type="GO" id="GO:0046872">
    <property type="term" value="F:metal ion binding"/>
    <property type="evidence" value="ECO:0007669"/>
    <property type="project" value="UniProtKB-KW"/>
</dbReference>
<dbReference type="GO" id="GO:0044689">
    <property type="term" value="F:7,8-didemethyl-8-hydroxy-5-deazariboflavin synthase activity"/>
    <property type="evidence" value="ECO:0007669"/>
    <property type="project" value="TreeGrafter"/>
</dbReference>
<dbReference type="AlphaFoldDB" id="A0A060R967"/>
<reference evidence="9 10" key="1">
    <citation type="journal article" date="2015" name="Genome Announc.">
        <title>Complete Genome Sequence of the Novel Leech Symbiont Mucinivorans hirudinis M3T.</title>
        <authorList>
            <person name="Nelson M.C."/>
            <person name="Bomar L."/>
            <person name="Graf J."/>
        </authorList>
    </citation>
    <scope>NUCLEOTIDE SEQUENCE [LARGE SCALE GENOMIC DNA]</scope>
    <source>
        <strain evidence="10">M3</strain>
    </source>
</reference>
<dbReference type="GO" id="GO:0051539">
    <property type="term" value="F:4 iron, 4 sulfur cluster binding"/>
    <property type="evidence" value="ECO:0007669"/>
    <property type="project" value="UniProtKB-KW"/>
</dbReference>
<dbReference type="InterPro" id="IPR006638">
    <property type="entry name" value="Elp3/MiaA/NifB-like_rSAM"/>
</dbReference>
<dbReference type="InterPro" id="IPR013785">
    <property type="entry name" value="Aldolase_TIM"/>
</dbReference>
<dbReference type="PANTHER" id="PTHR43076:SF1">
    <property type="entry name" value="LIPOYL SYNTHASE 2"/>
    <property type="match status" value="1"/>
</dbReference>
<evidence type="ECO:0000256" key="2">
    <source>
        <dbReference type="ARBA" id="ARBA00022691"/>
    </source>
</evidence>
<dbReference type="EMBL" id="HG934468">
    <property type="protein sequence ID" value="CDN32092.1"/>
    <property type="molecule type" value="Genomic_DNA"/>
</dbReference>
<keyword evidence="5 6" id="KW-0411">Iron-sulfur</keyword>
<feature type="binding site" evidence="6">
    <location>
        <position position="66"/>
    </location>
    <ligand>
        <name>[4Fe-4S] cluster</name>
        <dbReference type="ChEBI" id="CHEBI:49883"/>
        <note>4Fe-4S-S-AdoMet</note>
    </ligand>
</feature>
<comment type="cofactor">
    <cofactor evidence="6">
        <name>[4Fe-4S] cluster</name>
        <dbReference type="ChEBI" id="CHEBI:49883"/>
    </cofactor>
    <text evidence="6">Binds 1 [4Fe-4S] cluster. The cluster is coordinated with 3 cysteines and an exchangeable S-adenosyl-L-methionine.</text>
</comment>
<keyword evidence="1 6" id="KW-0004">4Fe-4S</keyword>
<dbReference type="SUPFAM" id="SSF102114">
    <property type="entry name" value="Radical SAM enzymes"/>
    <property type="match status" value="1"/>
</dbReference>
<evidence type="ECO:0000256" key="6">
    <source>
        <dbReference type="PIRSR" id="PIRSR004762-1"/>
    </source>
</evidence>
<dbReference type="STRING" id="1433126.BN938_2019"/>
<evidence type="ECO:0000256" key="5">
    <source>
        <dbReference type="ARBA" id="ARBA00023014"/>
    </source>
</evidence>
<evidence type="ECO:0000313" key="9">
    <source>
        <dbReference type="EMBL" id="CDN32092.1"/>
    </source>
</evidence>
<proteinExistence type="predicted"/>
<dbReference type="OrthoDB" id="9802027at2"/>
<feature type="binding site" evidence="7">
    <location>
        <position position="175"/>
    </location>
    <ligand>
        <name>S-adenosyl-L-methionine</name>
        <dbReference type="ChEBI" id="CHEBI:59789"/>
    </ligand>
</feature>
<dbReference type="GO" id="GO:0016765">
    <property type="term" value="F:transferase activity, transferring alkyl or aryl (other than methyl) groups"/>
    <property type="evidence" value="ECO:0007669"/>
    <property type="project" value="InterPro"/>
</dbReference>
<dbReference type="Proteomes" id="UP000027616">
    <property type="component" value="Chromosome I"/>
</dbReference>
<dbReference type="KEGG" id="rbc:BN938_2019"/>
<dbReference type="Gene3D" id="3.20.20.70">
    <property type="entry name" value="Aldolase class I"/>
    <property type="match status" value="1"/>
</dbReference>
<organism evidence="9 10">
    <name type="scientific">Mucinivorans hirudinis</name>
    <dbReference type="NCBI Taxonomy" id="1433126"/>
    <lineage>
        <taxon>Bacteria</taxon>
        <taxon>Pseudomonadati</taxon>
        <taxon>Bacteroidota</taxon>
        <taxon>Bacteroidia</taxon>
        <taxon>Bacteroidales</taxon>
        <taxon>Rikenellaceae</taxon>
        <taxon>Mucinivorans</taxon>
    </lineage>
</organism>
<feature type="binding site" evidence="7">
    <location>
        <position position="308"/>
    </location>
    <ligand>
        <name>(3R)-3-methyl-D-ornithine</name>
        <dbReference type="ChEBI" id="CHEBI:64642"/>
    </ligand>
</feature>
<accession>A0A060R967</accession>
<keyword evidence="4 6" id="KW-0408">Iron</keyword>
<dbReference type="NCBIfam" id="TIGR00423">
    <property type="entry name" value="CofH family radical SAM protein"/>
    <property type="match status" value="1"/>
</dbReference>
<dbReference type="PATRIC" id="fig|1433126.3.peg.1992"/>
<dbReference type="InterPro" id="IPR020050">
    <property type="entry name" value="FO_synthase_su2"/>
</dbReference>
<dbReference type="Pfam" id="PF04055">
    <property type="entry name" value="Radical_SAM"/>
    <property type="match status" value="1"/>
</dbReference>
<keyword evidence="3" id="KW-0479">Metal-binding</keyword>
<dbReference type="InterPro" id="IPR045567">
    <property type="entry name" value="CofH/MnqC-like_C"/>
</dbReference>
<evidence type="ECO:0000313" key="10">
    <source>
        <dbReference type="Proteomes" id="UP000027616"/>
    </source>
</evidence>
<feature type="binding site" evidence="6">
    <location>
        <position position="69"/>
    </location>
    <ligand>
        <name>[4Fe-4S] cluster</name>
        <dbReference type="ChEBI" id="CHEBI:49883"/>
        <note>4Fe-4S-S-AdoMet</note>
    </ligand>
</feature>
<dbReference type="SMART" id="SM00729">
    <property type="entry name" value="Elp3"/>
    <property type="match status" value="1"/>
</dbReference>
<dbReference type="eggNOG" id="COG1060">
    <property type="taxonomic scope" value="Bacteria"/>
</dbReference>
<evidence type="ECO:0000256" key="7">
    <source>
        <dbReference type="PIRSR" id="PIRSR004762-2"/>
    </source>
</evidence>
<feature type="binding site" evidence="6">
    <location>
        <position position="62"/>
    </location>
    <ligand>
        <name>[4Fe-4S] cluster</name>
        <dbReference type="ChEBI" id="CHEBI:49883"/>
        <note>4Fe-4S-S-AdoMet</note>
    </ligand>
</feature>
<feature type="binding site" evidence="7">
    <location>
        <position position="68"/>
    </location>
    <ligand>
        <name>S-adenosyl-L-methionine</name>
        <dbReference type="ChEBI" id="CHEBI:59789"/>
    </ligand>
</feature>
<dbReference type="SFLD" id="SFLDF00343">
    <property type="entry name" value="aminofutalosine_synthase_(mqnE"/>
    <property type="match status" value="1"/>
</dbReference>
<dbReference type="PANTHER" id="PTHR43076">
    <property type="entry name" value="FO SYNTHASE (COFH)"/>
    <property type="match status" value="1"/>
</dbReference>
<dbReference type="SFLD" id="SFLDG01389">
    <property type="entry name" value="menaquinone_synthsis_involved"/>
    <property type="match status" value="1"/>
</dbReference>
<evidence type="ECO:0000259" key="8">
    <source>
        <dbReference type="PROSITE" id="PS51918"/>
    </source>
</evidence>
<gene>
    <name evidence="9" type="ORF">BN938_2019</name>
</gene>
<dbReference type="HOGENOM" id="CLU_040406_1_0_10"/>
<dbReference type="SFLD" id="SFLDF00342">
    <property type="entry name" value="cyclic_dehypoxanthine_futalosi"/>
    <property type="match status" value="1"/>
</dbReference>
<dbReference type="PROSITE" id="PS51918">
    <property type="entry name" value="RADICAL_SAM"/>
    <property type="match status" value="1"/>
</dbReference>
<sequence>MQNLYNRVLRGEFLSIEDALRLYISAPLAELMAVAHRMRMQIHPQKIVTWQIDRNVNTTNVCVSGCKFCNFHCRLAETDKSYVTTMEQYRTKIEEMYALGGEQLLIQGGMHPHLGVEYYEDLFRALKKEYPWLKLNALGAPEVHHLARMAKCDYAEILARLRRAGLDSLPGAGAEILDNEVRRRISPGKCSADEWVEVMRTAQSMGIPTTATMMYGHVETPRQRIEHLLIIRDLGNFTAFIPWAYQGRGTRLEKEGCAGGNNAAEYLRLIAISRLLLPNIRNIQASWLTMGVQSALMALHCGANDMGSIMIEENVVSAAGSFNTLDSERMEQAIRAAGFTPALRDQQYNLSERLPR</sequence>
<evidence type="ECO:0000256" key="3">
    <source>
        <dbReference type="ARBA" id="ARBA00022723"/>
    </source>
</evidence>
<dbReference type="PIRSF" id="PIRSF004762">
    <property type="entry name" value="CHP00423"/>
    <property type="match status" value="1"/>
</dbReference>
<protein>
    <submittedName>
        <fullName evidence="9">Menaquinone via futalosine step 3</fullName>
    </submittedName>
</protein>
<feature type="domain" description="Radical SAM core" evidence="8">
    <location>
        <begin position="48"/>
        <end position="281"/>
    </location>
</feature>